<dbReference type="InterPro" id="IPR017972">
    <property type="entry name" value="Cyt_P450_CS"/>
</dbReference>
<keyword evidence="4 5" id="KW-0408">Iron</keyword>
<evidence type="ECO:0000256" key="3">
    <source>
        <dbReference type="ARBA" id="ARBA00023002"/>
    </source>
</evidence>
<accession>A0A9P6T8H4</accession>
<dbReference type="EMBL" id="MU167344">
    <property type="protein sequence ID" value="KAG0142585.1"/>
    <property type="molecule type" value="Genomic_DNA"/>
</dbReference>
<dbReference type="Pfam" id="PF00067">
    <property type="entry name" value="p450"/>
    <property type="match status" value="1"/>
</dbReference>
<sequence>MSVISKVIFDFIKTLALIASVSLVYLLVRYRNRAIGTSTRKDPSFPEIPGIPIFGNLWSGIYHARRPLEYTTAIGLQHGPGWSFTFPGMRIIDISKPEWIEYVQKKNFSNFIKGALIHEVMGDVFGDGIFVTDGPQWKTTRQCTSRIFHMKSFKNIIVPSLHLGLQSLRETLQYKADQQLDVDFCSIFYKFTLESFVKMTFNQDLDLLKAERCPDIHSLSSSTIAFASAFDFSQNQLDWRFAIMNGWSILENKFSSLGNQMREACKTLDEFVYKLIDEREGEDKTEDPEARNDLLELFMRADDETGTSLKRHELKDAVLNMIIAGRDTTANITYENYKQYVWTQAVISEALRLHPSVAKNMKFAVNHDQIPNGPIIQPGEAVRWSDWQMGRDPRIWGDDCGEFKPERWIDSEGKLKQFGQFKFHAFNGGPRICLGMNLAMLEAVAVIVEILKNFDVEFAPGWLERVPKSNPVPGVKTPYPTPRYKPSLTHPMDQPMMIRPRGRKGAF</sequence>
<evidence type="ECO:0000313" key="10">
    <source>
        <dbReference type="Proteomes" id="UP000886653"/>
    </source>
</evidence>
<keyword evidence="6" id="KW-0503">Monooxygenase</keyword>
<dbReference type="GO" id="GO:0005506">
    <property type="term" value="F:iron ion binding"/>
    <property type="evidence" value="ECO:0007669"/>
    <property type="project" value="InterPro"/>
</dbReference>
<evidence type="ECO:0000256" key="2">
    <source>
        <dbReference type="ARBA" id="ARBA00022723"/>
    </source>
</evidence>
<evidence type="ECO:0000256" key="1">
    <source>
        <dbReference type="ARBA" id="ARBA00010617"/>
    </source>
</evidence>
<feature type="transmembrane region" description="Helical" evidence="8">
    <location>
        <begin position="7"/>
        <end position="28"/>
    </location>
</feature>
<keyword evidence="8" id="KW-0812">Transmembrane</keyword>
<dbReference type="SUPFAM" id="SSF48264">
    <property type="entry name" value="Cytochrome P450"/>
    <property type="match status" value="1"/>
</dbReference>
<organism evidence="9 10">
    <name type="scientific">Cronartium quercuum f. sp. fusiforme G11</name>
    <dbReference type="NCBI Taxonomy" id="708437"/>
    <lineage>
        <taxon>Eukaryota</taxon>
        <taxon>Fungi</taxon>
        <taxon>Dikarya</taxon>
        <taxon>Basidiomycota</taxon>
        <taxon>Pucciniomycotina</taxon>
        <taxon>Pucciniomycetes</taxon>
        <taxon>Pucciniales</taxon>
        <taxon>Coleosporiaceae</taxon>
        <taxon>Cronartium</taxon>
    </lineage>
</organism>
<feature type="binding site" description="axial binding residue" evidence="5">
    <location>
        <position position="433"/>
    </location>
    <ligand>
        <name>heme</name>
        <dbReference type="ChEBI" id="CHEBI:30413"/>
    </ligand>
    <ligandPart>
        <name>Fe</name>
        <dbReference type="ChEBI" id="CHEBI:18248"/>
    </ligandPart>
</feature>
<dbReference type="PANTHER" id="PTHR24296">
    <property type="entry name" value="CYTOCHROME P450"/>
    <property type="match status" value="1"/>
</dbReference>
<dbReference type="Proteomes" id="UP000886653">
    <property type="component" value="Unassembled WGS sequence"/>
</dbReference>
<evidence type="ECO:0000256" key="7">
    <source>
        <dbReference type="SAM" id="MobiDB-lite"/>
    </source>
</evidence>
<comment type="cofactor">
    <cofactor evidence="5">
        <name>heme</name>
        <dbReference type="ChEBI" id="CHEBI:30413"/>
    </cofactor>
</comment>
<dbReference type="InterPro" id="IPR036396">
    <property type="entry name" value="Cyt_P450_sf"/>
</dbReference>
<dbReference type="GO" id="GO:0004497">
    <property type="term" value="F:monooxygenase activity"/>
    <property type="evidence" value="ECO:0007669"/>
    <property type="project" value="UniProtKB-KW"/>
</dbReference>
<keyword evidence="2 5" id="KW-0479">Metal-binding</keyword>
<keyword evidence="10" id="KW-1185">Reference proteome</keyword>
<evidence type="ECO:0000256" key="8">
    <source>
        <dbReference type="SAM" id="Phobius"/>
    </source>
</evidence>
<dbReference type="PROSITE" id="PS00086">
    <property type="entry name" value="CYTOCHROME_P450"/>
    <property type="match status" value="1"/>
</dbReference>
<keyword evidence="3 6" id="KW-0560">Oxidoreductase</keyword>
<dbReference type="Gene3D" id="1.10.630.10">
    <property type="entry name" value="Cytochrome P450"/>
    <property type="match status" value="2"/>
</dbReference>
<dbReference type="InterPro" id="IPR002401">
    <property type="entry name" value="Cyt_P450_E_grp-I"/>
</dbReference>
<protein>
    <recommendedName>
        <fullName evidence="11">Cytochrome P450</fullName>
    </recommendedName>
</protein>
<proteinExistence type="inferred from homology"/>
<keyword evidence="8" id="KW-1133">Transmembrane helix</keyword>
<dbReference type="PRINTS" id="PR00463">
    <property type="entry name" value="EP450I"/>
</dbReference>
<dbReference type="GO" id="GO:0016705">
    <property type="term" value="F:oxidoreductase activity, acting on paired donors, with incorporation or reduction of molecular oxygen"/>
    <property type="evidence" value="ECO:0007669"/>
    <property type="project" value="InterPro"/>
</dbReference>
<dbReference type="GO" id="GO:0020037">
    <property type="term" value="F:heme binding"/>
    <property type="evidence" value="ECO:0007669"/>
    <property type="project" value="InterPro"/>
</dbReference>
<dbReference type="InterPro" id="IPR001128">
    <property type="entry name" value="Cyt_P450"/>
</dbReference>
<feature type="region of interest" description="Disordered" evidence="7">
    <location>
        <begin position="474"/>
        <end position="507"/>
    </location>
</feature>
<evidence type="ECO:0000313" key="9">
    <source>
        <dbReference type="EMBL" id="KAG0142585.1"/>
    </source>
</evidence>
<gene>
    <name evidence="9" type="ORF">CROQUDRAFT_224839</name>
</gene>
<evidence type="ECO:0000256" key="6">
    <source>
        <dbReference type="RuleBase" id="RU000461"/>
    </source>
</evidence>
<keyword evidence="8" id="KW-0472">Membrane</keyword>
<dbReference type="GO" id="GO:0006629">
    <property type="term" value="P:lipid metabolic process"/>
    <property type="evidence" value="ECO:0007669"/>
    <property type="project" value="UniProtKB-ARBA"/>
</dbReference>
<dbReference type="OrthoDB" id="1470350at2759"/>
<comment type="similarity">
    <text evidence="1 6">Belongs to the cytochrome P450 family.</text>
</comment>
<comment type="caution">
    <text evidence="9">The sequence shown here is derived from an EMBL/GenBank/DDBJ whole genome shotgun (WGS) entry which is preliminary data.</text>
</comment>
<evidence type="ECO:0008006" key="11">
    <source>
        <dbReference type="Google" id="ProtNLM"/>
    </source>
</evidence>
<dbReference type="AlphaFoldDB" id="A0A9P6T8H4"/>
<evidence type="ECO:0000256" key="5">
    <source>
        <dbReference type="PIRSR" id="PIRSR602401-1"/>
    </source>
</evidence>
<evidence type="ECO:0000256" key="4">
    <source>
        <dbReference type="ARBA" id="ARBA00023004"/>
    </source>
</evidence>
<keyword evidence="5 6" id="KW-0349">Heme</keyword>
<reference evidence="9" key="1">
    <citation type="submission" date="2013-11" db="EMBL/GenBank/DDBJ databases">
        <title>Genome sequence of the fusiform rust pathogen reveals effectors for host alternation and coevolution with pine.</title>
        <authorList>
            <consortium name="DOE Joint Genome Institute"/>
            <person name="Smith K."/>
            <person name="Pendleton A."/>
            <person name="Kubisiak T."/>
            <person name="Anderson C."/>
            <person name="Salamov A."/>
            <person name="Aerts A."/>
            <person name="Riley R."/>
            <person name="Clum A."/>
            <person name="Lindquist E."/>
            <person name="Ence D."/>
            <person name="Campbell M."/>
            <person name="Kronenberg Z."/>
            <person name="Feau N."/>
            <person name="Dhillon B."/>
            <person name="Hamelin R."/>
            <person name="Burleigh J."/>
            <person name="Smith J."/>
            <person name="Yandell M."/>
            <person name="Nelson C."/>
            <person name="Grigoriev I."/>
            <person name="Davis J."/>
        </authorList>
    </citation>
    <scope>NUCLEOTIDE SEQUENCE</scope>
    <source>
        <strain evidence="9">G11</strain>
    </source>
</reference>
<name>A0A9P6T8H4_9BASI</name>